<dbReference type="InterPro" id="IPR013325">
    <property type="entry name" value="RNA_pol_sigma_r2"/>
</dbReference>
<name>A0A1T4P5S5_9ACTN</name>
<evidence type="ECO:0000256" key="1">
    <source>
        <dbReference type="ARBA" id="ARBA00023015"/>
    </source>
</evidence>
<keyword evidence="1" id="KW-0805">Transcription regulation</keyword>
<dbReference type="Gene3D" id="1.20.140.160">
    <property type="match status" value="1"/>
</dbReference>
<dbReference type="Proteomes" id="UP000190637">
    <property type="component" value="Unassembled WGS sequence"/>
</dbReference>
<dbReference type="OrthoDB" id="9804285at2"/>
<evidence type="ECO:0000313" key="10">
    <source>
        <dbReference type="Proteomes" id="UP000190637"/>
    </source>
</evidence>
<keyword evidence="3" id="KW-0238">DNA-binding</keyword>
<proteinExistence type="predicted"/>
<keyword evidence="4" id="KW-0804">Transcription</keyword>
<dbReference type="InterPro" id="IPR000943">
    <property type="entry name" value="RNA_pol_sigma70"/>
</dbReference>
<dbReference type="Gene3D" id="1.20.120.1810">
    <property type="match status" value="1"/>
</dbReference>
<dbReference type="Pfam" id="PF04539">
    <property type="entry name" value="Sigma70_r3"/>
    <property type="match status" value="1"/>
</dbReference>
<gene>
    <name evidence="9" type="ORF">SAMN02745673_01645</name>
</gene>
<dbReference type="Pfam" id="PF04542">
    <property type="entry name" value="Sigma70_r2"/>
    <property type="match status" value="1"/>
</dbReference>
<dbReference type="PANTHER" id="PTHR30385:SF4">
    <property type="entry name" value="RNA POLYMERASE SIGMA-E FACTOR"/>
    <property type="match status" value="1"/>
</dbReference>
<feature type="domain" description="RNA polymerase sigma-70 region 4" evidence="8">
    <location>
        <begin position="226"/>
        <end position="275"/>
    </location>
</feature>
<evidence type="ECO:0000256" key="5">
    <source>
        <dbReference type="SAM" id="MobiDB-lite"/>
    </source>
</evidence>
<evidence type="ECO:0000313" key="9">
    <source>
        <dbReference type="EMBL" id="SJZ86782.1"/>
    </source>
</evidence>
<dbReference type="PRINTS" id="PR00046">
    <property type="entry name" value="SIGMA70FCT"/>
</dbReference>
<evidence type="ECO:0000259" key="6">
    <source>
        <dbReference type="Pfam" id="PF04539"/>
    </source>
</evidence>
<evidence type="ECO:0000256" key="3">
    <source>
        <dbReference type="ARBA" id="ARBA00023125"/>
    </source>
</evidence>
<reference evidence="9 10" key="1">
    <citation type="submission" date="2017-02" db="EMBL/GenBank/DDBJ databases">
        <authorList>
            <person name="Peterson S.W."/>
        </authorList>
    </citation>
    <scope>NUCLEOTIDE SEQUENCE [LARGE SCALE GENOMIC DNA]</scope>
    <source>
        <strain evidence="9 10">DSM 45154</strain>
    </source>
</reference>
<dbReference type="Pfam" id="PF04545">
    <property type="entry name" value="Sigma70_r4"/>
    <property type="match status" value="1"/>
</dbReference>
<protein>
    <submittedName>
        <fullName evidence="9">RNA polymerase sigma-B factor</fullName>
    </submittedName>
</protein>
<dbReference type="GO" id="GO:0006352">
    <property type="term" value="P:DNA-templated transcription initiation"/>
    <property type="evidence" value="ECO:0007669"/>
    <property type="project" value="InterPro"/>
</dbReference>
<dbReference type="InterPro" id="IPR014284">
    <property type="entry name" value="RNA_pol_sigma-70_dom"/>
</dbReference>
<feature type="domain" description="RNA polymerase sigma-70 region 2" evidence="7">
    <location>
        <begin position="57"/>
        <end position="126"/>
    </location>
</feature>
<feature type="domain" description="RNA polymerase sigma-70 region 3" evidence="6">
    <location>
        <begin position="136"/>
        <end position="194"/>
    </location>
</feature>
<dbReference type="RefSeq" id="WP_078761036.1">
    <property type="nucleotide sequence ID" value="NZ_FUWS01000004.1"/>
</dbReference>
<keyword evidence="2" id="KW-0731">Sigma factor</keyword>
<sequence>MRTSTTSLLPPPRVEGGEREEEVPLRIADTTDSEELLRQRAAHPHDPILREEINERLVQLHTPMVRRLADHYRDRGEPRDDLRQVAMMGLMKAIRGFDPDYGRPFISYLLPMVTGELKRHFRDSTWAIRVPRRHQEKRSELNRFTREFTQSHGRSPTVPEIAEGLGLDVDAALELIDASAAYSALSLDAPHGGDAGEDDGASLGESIGTDDADLENVVDREALKAALERIEPRERRVLLLRFFGNKTQAEIAGLIGVSQMQVSRLLAKTLRRLREEMLAD</sequence>
<dbReference type="InterPro" id="IPR014322">
    <property type="entry name" value="RNA_pol_sigma-B/F/G"/>
</dbReference>
<evidence type="ECO:0000259" key="7">
    <source>
        <dbReference type="Pfam" id="PF04542"/>
    </source>
</evidence>
<dbReference type="GO" id="GO:0016987">
    <property type="term" value="F:sigma factor activity"/>
    <property type="evidence" value="ECO:0007669"/>
    <property type="project" value="UniProtKB-KW"/>
</dbReference>
<dbReference type="EMBL" id="FUWS01000004">
    <property type="protein sequence ID" value="SJZ86782.1"/>
    <property type="molecule type" value="Genomic_DNA"/>
</dbReference>
<dbReference type="InterPro" id="IPR007627">
    <property type="entry name" value="RNA_pol_sigma70_r2"/>
</dbReference>
<dbReference type="SUPFAM" id="SSF88946">
    <property type="entry name" value="Sigma2 domain of RNA polymerase sigma factors"/>
    <property type="match status" value="1"/>
</dbReference>
<dbReference type="STRING" id="1122192.SAMN02745673_01645"/>
<keyword evidence="10" id="KW-1185">Reference proteome</keyword>
<dbReference type="PANTHER" id="PTHR30385">
    <property type="entry name" value="SIGMA FACTOR F FLAGELLAR"/>
    <property type="match status" value="1"/>
</dbReference>
<dbReference type="GO" id="GO:0003677">
    <property type="term" value="F:DNA binding"/>
    <property type="evidence" value="ECO:0007669"/>
    <property type="project" value="UniProtKB-KW"/>
</dbReference>
<accession>A0A1T4P5S5</accession>
<dbReference type="CDD" id="cd06171">
    <property type="entry name" value="Sigma70_r4"/>
    <property type="match status" value="1"/>
</dbReference>
<dbReference type="InterPro" id="IPR007624">
    <property type="entry name" value="RNA_pol_sigma70_r3"/>
</dbReference>
<dbReference type="NCBIfam" id="TIGR02980">
    <property type="entry name" value="SigBFG"/>
    <property type="match status" value="1"/>
</dbReference>
<dbReference type="NCBIfam" id="TIGR02937">
    <property type="entry name" value="sigma70-ECF"/>
    <property type="match status" value="1"/>
</dbReference>
<dbReference type="InterPro" id="IPR013324">
    <property type="entry name" value="RNA_pol_sigma_r3/r4-like"/>
</dbReference>
<dbReference type="InterPro" id="IPR007630">
    <property type="entry name" value="RNA_pol_sigma70_r4"/>
</dbReference>
<evidence type="ECO:0000256" key="2">
    <source>
        <dbReference type="ARBA" id="ARBA00023082"/>
    </source>
</evidence>
<evidence type="ECO:0000259" key="8">
    <source>
        <dbReference type="Pfam" id="PF04545"/>
    </source>
</evidence>
<evidence type="ECO:0000256" key="4">
    <source>
        <dbReference type="ARBA" id="ARBA00023163"/>
    </source>
</evidence>
<dbReference type="AlphaFoldDB" id="A0A1T4P5S5"/>
<organism evidence="9 10">
    <name type="scientific">Marinactinospora thermotolerans DSM 45154</name>
    <dbReference type="NCBI Taxonomy" id="1122192"/>
    <lineage>
        <taxon>Bacteria</taxon>
        <taxon>Bacillati</taxon>
        <taxon>Actinomycetota</taxon>
        <taxon>Actinomycetes</taxon>
        <taxon>Streptosporangiales</taxon>
        <taxon>Nocardiopsidaceae</taxon>
        <taxon>Marinactinospora</taxon>
    </lineage>
</organism>
<feature type="region of interest" description="Disordered" evidence="5">
    <location>
        <begin position="1"/>
        <end position="23"/>
    </location>
</feature>
<dbReference type="SUPFAM" id="SSF88659">
    <property type="entry name" value="Sigma3 and sigma4 domains of RNA polymerase sigma factors"/>
    <property type="match status" value="2"/>
</dbReference>